<evidence type="ECO:0000313" key="2">
    <source>
        <dbReference type="EMBL" id="KAF3504342.1"/>
    </source>
</evidence>
<reference evidence="2" key="1">
    <citation type="submission" date="2019-12" db="EMBL/GenBank/DDBJ databases">
        <title>Genome sequencing and annotation of Brassica cretica.</title>
        <authorList>
            <person name="Studholme D.J."/>
            <person name="Sarris P."/>
        </authorList>
    </citation>
    <scope>NUCLEOTIDE SEQUENCE</scope>
    <source>
        <strain evidence="2">PFS-109/04</strain>
        <tissue evidence="2">Leaf</tissue>
    </source>
</reference>
<gene>
    <name evidence="2" type="ORF">F2Q69_00043311</name>
</gene>
<proteinExistence type="predicted"/>
<dbReference type="EMBL" id="QGKX02001621">
    <property type="protein sequence ID" value="KAF3504342.1"/>
    <property type="molecule type" value="Genomic_DNA"/>
</dbReference>
<protein>
    <recommendedName>
        <fullName evidence="4">Secreted protein</fullName>
    </recommendedName>
</protein>
<name>A0A8S9NK69_BRACR</name>
<feature type="signal peptide" evidence="1">
    <location>
        <begin position="1"/>
        <end position="25"/>
    </location>
</feature>
<keyword evidence="1" id="KW-0732">Signal</keyword>
<organism evidence="2 3">
    <name type="scientific">Brassica cretica</name>
    <name type="common">Mustard</name>
    <dbReference type="NCBI Taxonomy" id="69181"/>
    <lineage>
        <taxon>Eukaryota</taxon>
        <taxon>Viridiplantae</taxon>
        <taxon>Streptophyta</taxon>
        <taxon>Embryophyta</taxon>
        <taxon>Tracheophyta</taxon>
        <taxon>Spermatophyta</taxon>
        <taxon>Magnoliopsida</taxon>
        <taxon>eudicotyledons</taxon>
        <taxon>Gunneridae</taxon>
        <taxon>Pentapetalae</taxon>
        <taxon>rosids</taxon>
        <taxon>malvids</taxon>
        <taxon>Brassicales</taxon>
        <taxon>Brassicaceae</taxon>
        <taxon>Brassiceae</taxon>
        <taxon>Brassica</taxon>
    </lineage>
</organism>
<dbReference type="AlphaFoldDB" id="A0A8S9NK69"/>
<evidence type="ECO:0000313" key="3">
    <source>
        <dbReference type="Proteomes" id="UP000712600"/>
    </source>
</evidence>
<accession>A0A8S9NK69</accession>
<evidence type="ECO:0008006" key="4">
    <source>
        <dbReference type="Google" id="ProtNLM"/>
    </source>
</evidence>
<evidence type="ECO:0000256" key="1">
    <source>
        <dbReference type="SAM" id="SignalP"/>
    </source>
</evidence>
<feature type="chain" id="PRO_5035934452" description="Secreted protein" evidence="1">
    <location>
        <begin position="26"/>
        <end position="80"/>
    </location>
</feature>
<sequence length="80" mass="9334">MFSLFLHLVNPILQPLLLFLPSVHAASEDFHDARIFFRVLHAPQFHLTNMILHCCKPSFQLIDLRRQSRDEGYRVAGEMS</sequence>
<dbReference type="Proteomes" id="UP000712600">
    <property type="component" value="Unassembled WGS sequence"/>
</dbReference>
<comment type="caution">
    <text evidence="2">The sequence shown here is derived from an EMBL/GenBank/DDBJ whole genome shotgun (WGS) entry which is preliminary data.</text>
</comment>